<dbReference type="Gene3D" id="1.10.10.60">
    <property type="entry name" value="Homeodomain-like"/>
    <property type="match status" value="2"/>
</dbReference>
<dbReference type="PROSITE" id="PS01124">
    <property type="entry name" value="HTH_ARAC_FAMILY_2"/>
    <property type="match status" value="1"/>
</dbReference>
<keyword evidence="3" id="KW-0804">Transcription</keyword>
<proteinExistence type="predicted"/>
<dbReference type="OrthoDB" id="799767at2"/>
<dbReference type="SMART" id="SM00342">
    <property type="entry name" value="HTH_ARAC"/>
    <property type="match status" value="1"/>
</dbReference>
<evidence type="ECO:0000259" key="4">
    <source>
        <dbReference type="PROSITE" id="PS01124"/>
    </source>
</evidence>
<dbReference type="GO" id="GO:0043565">
    <property type="term" value="F:sequence-specific DNA binding"/>
    <property type="evidence" value="ECO:0007669"/>
    <property type="project" value="InterPro"/>
</dbReference>
<feature type="domain" description="HTH araC/xylS-type" evidence="4">
    <location>
        <begin position="198"/>
        <end position="296"/>
    </location>
</feature>
<dbReference type="InterPro" id="IPR009057">
    <property type="entry name" value="Homeodomain-like_sf"/>
</dbReference>
<accession>A0A1T5G8J8</accession>
<evidence type="ECO:0000256" key="2">
    <source>
        <dbReference type="ARBA" id="ARBA00023125"/>
    </source>
</evidence>
<gene>
    <name evidence="5" type="ORF">SAMN05660841_03862</name>
</gene>
<keyword evidence="1" id="KW-0805">Transcription regulation</keyword>
<dbReference type="PANTHER" id="PTHR47893">
    <property type="entry name" value="REGULATORY PROTEIN PCHR"/>
    <property type="match status" value="1"/>
</dbReference>
<evidence type="ECO:0000256" key="1">
    <source>
        <dbReference type="ARBA" id="ARBA00023015"/>
    </source>
</evidence>
<evidence type="ECO:0000313" key="5">
    <source>
        <dbReference type="EMBL" id="SKC04679.1"/>
    </source>
</evidence>
<reference evidence="6" key="1">
    <citation type="submission" date="2017-02" db="EMBL/GenBank/DDBJ databases">
        <authorList>
            <person name="Varghese N."/>
            <person name="Submissions S."/>
        </authorList>
    </citation>
    <scope>NUCLEOTIDE SEQUENCE [LARGE SCALE GENOMIC DNA]</scope>
    <source>
        <strain evidence="6">DSM 24091</strain>
    </source>
</reference>
<dbReference type="GO" id="GO:0003700">
    <property type="term" value="F:DNA-binding transcription factor activity"/>
    <property type="evidence" value="ECO:0007669"/>
    <property type="project" value="InterPro"/>
</dbReference>
<dbReference type="PANTHER" id="PTHR47893:SF1">
    <property type="entry name" value="REGULATORY PROTEIN PCHR"/>
    <property type="match status" value="1"/>
</dbReference>
<dbReference type="AlphaFoldDB" id="A0A1T5G8J8"/>
<dbReference type="RefSeq" id="WP_079645508.1">
    <property type="nucleotide sequence ID" value="NZ_FUZF01000022.1"/>
</dbReference>
<evidence type="ECO:0000256" key="3">
    <source>
        <dbReference type="ARBA" id="ARBA00023163"/>
    </source>
</evidence>
<dbReference type="Proteomes" id="UP000190150">
    <property type="component" value="Unassembled WGS sequence"/>
</dbReference>
<name>A0A1T5G8J8_9SPHI</name>
<dbReference type="Pfam" id="PF12833">
    <property type="entry name" value="HTH_18"/>
    <property type="match status" value="1"/>
</dbReference>
<sequence length="317" mass="36626">MTGSGKKTSNSENTSIHSVPYTLSALTAITLNIHYVLLNDTNSQYIMSPVNGFLNVLFPTVDNACICPYFLKQQSYVIRGGENIIHPIKQGEMLEWKNIYKDNLAIALFFSDDILDDFRLKFEENSGRFKNGLLTGSDNRIRLLINQALEFMTHDTYLNRLRVQALLIEILVHQIEGLYAENERHEIIANKNHYDKILLAKNIIHRDFSKNYTIPELAKHVGTNEQYLKTHFKQYFGKTVMNYITEKKMEHAKELILTGDYRVSDVARMTGYKHSTHFTSAFKKYFGFIPNSLRYTFLIANEGAQLLTEFESMINVL</sequence>
<dbReference type="PRINTS" id="PR00032">
    <property type="entry name" value="HTHARAC"/>
</dbReference>
<organism evidence="5 6">
    <name type="scientific">Sphingobacterium nematocida</name>
    <dbReference type="NCBI Taxonomy" id="1513896"/>
    <lineage>
        <taxon>Bacteria</taxon>
        <taxon>Pseudomonadati</taxon>
        <taxon>Bacteroidota</taxon>
        <taxon>Sphingobacteriia</taxon>
        <taxon>Sphingobacteriales</taxon>
        <taxon>Sphingobacteriaceae</taxon>
        <taxon>Sphingobacterium</taxon>
    </lineage>
</organism>
<dbReference type="SUPFAM" id="SSF46689">
    <property type="entry name" value="Homeodomain-like"/>
    <property type="match status" value="2"/>
</dbReference>
<dbReference type="InterPro" id="IPR020449">
    <property type="entry name" value="Tscrpt_reg_AraC-type_HTH"/>
</dbReference>
<dbReference type="EMBL" id="FUZF01000022">
    <property type="protein sequence ID" value="SKC04679.1"/>
    <property type="molecule type" value="Genomic_DNA"/>
</dbReference>
<keyword evidence="2 5" id="KW-0238">DNA-binding</keyword>
<protein>
    <submittedName>
        <fullName evidence="5">AraC-type DNA-binding protein</fullName>
    </submittedName>
</protein>
<evidence type="ECO:0000313" key="6">
    <source>
        <dbReference type="Proteomes" id="UP000190150"/>
    </source>
</evidence>
<dbReference type="InterPro" id="IPR053142">
    <property type="entry name" value="PchR_regulatory_protein"/>
</dbReference>
<dbReference type="STRING" id="1513896.SAMN05660841_03862"/>
<dbReference type="InterPro" id="IPR018060">
    <property type="entry name" value="HTH_AraC"/>
</dbReference>
<keyword evidence="6" id="KW-1185">Reference proteome</keyword>